<feature type="region of interest" description="Disordered" evidence="5">
    <location>
        <begin position="239"/>
        <end position="259"/>
    </location>
</feature>
<dbReference type="GO" id="GO:0003700">
    <property type="term" value="F:DNA-binding transcription factor activity"/>
    <property type="evidence" value="ECO:0007669"/>
    <property type="project" value="InterPro"/>
</dbReference>
<protein>
    <recommendedName>
        <fullName evidence="6">HSF-type DNA-binding domain-containing protein</fullName>
    </recommendedName>
</protein>
<sequence>MEPSSSETSWVSVPNETVESAFSTSPVLPVCDRKAAGDAAFAPLLEEKGDPRKLWQSFSSPFFLKKLWKIVGSNWLQSIWWGDAGNCVVVAERFLKKVLGRRGPLQIFETESMKMFIHQLRLHGFSKMEGDSPVSASPGELRALAAADSAFGKLLFYYNPYLKRYHPHLRSPDIQAAVEAASVEESDPFASAPQEDTLISAPSISTPTEPRAEATPLIGSARTSLSPQLNSHTLVGVQDAASAPSDTSPHPVLPPVPNSPFTPGLGLPTFPFGHPYSAAAQAPWASLLPFWDPWLSMSMLAAAAAVAMPRPPHCQAPACPHCPACTCHPNSAAAGNGVVPQH</sequence>
<dbReference type="Gene3D" id="1.10.10.10">
    <property type="entry name" value="Winged helix-like DNA-binding domain superfamily/Winged helix DNA-binding domain"/>
    <property type="match status" value="1"/>
</dbReference>
<dbReference type="Pfam" id="PF00447">
    <property type="entry name" value="HSF_DNA-bind"/>
    <property type="match status" value="1"/>
</dbReference>
<name>A0A663F3C7_AQUCH</name>
<dbReference type="Ensembl" id="ENSACCT00020019584.1">
    <property type="protein sequence ID" value="ENSACCP00020018758.1"/>
    <property type="gene ID" value="ENSACCG00020012909.1"/>
</dbReference>
<dbReference type="InterPro" id="IPR036388">
    <property type="entry name" value="WH-like_DNA-bd_sf"/>
</dbReference>
<evidence type="ECO:0000259" key="6">
    <source>
        <dbReference type="Pfam" id="PF00447"/>
    </source>
</evidence>
<evidence type="ECO:0000256" key="2">
    <source>
        <dbReference type="ARBA" id="ARBA00006403"/>
    </source>
</evidence>
<evidence type="ECO:0000256" key="4">
    <source>
        <dbReference type="ARBA" id="ARBA00023242"/>
    </source>
</evidence>
<proteinExistence type="inferred from homology"/>
<dbReference type="GeneTree" id="ENSGT00940000157452"/>
<accession>A0A663F3C7</accession>
<dbReference type="Proteomes" id="UP000472275">
    <property type="component" value="Chromosome 13"/>
</dbReference>
<reference evidence="7" key="2">
    <citation type="submission" date="2025-09" db="UniProtKB">
        <authorList>
            <consortium name="Ensembl"/>
        </authorList>
    </citation>
    <scope>IDENTIFICATION</scope>
</reference>
<dbReference type="SUPFAM" id="SSF46785">
    <property type="entry name" value="Winged helix' DNA-binding domain"/>
    <property type="match status" value="1"/>
</dbReference>
<dbReference type="GO" id="GO:0005634">
    <property type="term" value="C:nucleus"/>
    <property type="evidence" value="ECO:0007669"/>
    <property type="project" value="UniProtKB-SubCell"/>
</dbReference>
<organism evidence="7 8">
    <name type="scientific">Aquila chrysaetos chrysaetos</name>
    <dbReference type="NCBI Taxonomy" id="223781"/>
    <lineage>
        <taxon>Eukaryota</taxon>
        <taxon>Metazoa</taxon>
        <taxon>Chordata</taxon>
        <taxon>Craniata</taxon>
        <taxon>Vertebrata</taxon>
        <taxon>Euteleostomi</taxon>
        <taxon>Archelosauria</taxon>
        <taxon>Archosauria</taxon>
        <taxon>Dinosauria</taxon>
        <taxon>Saurischia</taxon>
        <taxon>Theropoda</taxon>
        <taxon>Coelurosauria</taxon>
        <taxon>Aves</taxon>
        <taxon>Neognathae</taxon>
        <taxon>Neoaves</taxon>
        <taxon>Telluraves</taxon>
        <taxon>Accipitrimorphae</taxon>
        <taxon>Accipitriformes</taxon>
        <taxon>Accipitridae</taxon>
        <taxon>Accipitrinae</taxon>
        <taxon>Aquila</taxon>
    </lineage>
</organism>
<evidence type="ECO:0000256" key="5">
    <source>
        <dbReference type="SAM" id="MobiDB-lite"/>
    </source>
</evidence>
<keyword evidence="8" id="KW-1185">Reference proteome</keyword>
<dbReference type="InterPro" id="IPR000232">
    <property type="entry name" value="HSF_DNA-bd"/>
</dbReference>
<dbReference type="InParanoid" id="A0A663F3C7"/>
<evidence type="ECO:0000256" key="1">
    <source>
        <dbReference type="ARBA" id="ARBA00004123"/>
    </source>
</evidence>
<evidence type="ECO:0000313" key="7">
    <source>
        <dbReference type="Ensembl" id="ENSACCP00020018758.1"/>
    </source>
</evidence>
<feature type="domain" description="HSF-type DNA-binding" evidence="6">
    <location>
        <begin position="63"/>
        <end position="169"/>
    </location>
</feature>
<reference evidence="7" key="1">
    <citation type="submission" date="2025-08" db="UniProtKB">
        <authorList>
            <consortium name="Ensembl"/>
        </authorList>
    </citation>
    <scope>IDENTIFICATION</scope>
</reference>
<keyword evidence="4" id="KW-0539">Nucleus</keyword>
<dbReference type="AlphaFoldDB" id="A0A663F3C7"/>
<dbReference type="GO" id="GO:0043565">
    <property type="term" value="F:sequence-specific DNA binding"/>
    <property type="evidence" value="ECO:0007669"/>
    <property type="project" value="InterPro"/>
</dbReference>
<evidence type="ECO:0000313" key="8">
    <source>
        <dbReference type="Proteomes" id="UP000472275"/>
    </source>
</evidence>
<keyword evidence="3" id="KW-0238">DNA-binding</keyword>
<evidence type="ECO:0000256" key="3">
    <source>
        <dbReference type="ARBA" id="ARBA00023125"/>
    </source>
</evidence>
<dbReference type="InterPro" id="IPR036390">
    <property type="entry name" value="WH_DNA-bd_sf"/>
</dbReference>
<comment type="subcellular location">
    <subcellularLocation>
        <location evidence="1">Nucleus</location>
    </subcellularLocation>
</comment>
<comment type="similarity">
    <text evidence="2">Belongs to the HSF family.</text>
</comment>